<evidence type="ECO:0000256" key="3">
    <source>
        <dbReference type="ARBA" id="ARBA00022692"/>
    </source>
</evidence>
<evidence type="ECO:0000256" key="2">
    <source>
        <dbReference type="ARBA" id="ARBA00006528"/>
    </source>
</evidence>
<reference evidence="10" key="1">
    <citation type="submission" date="2025-08" db="UniProtKB">
        <authorList>
            <consortium name="RefSeq"/>
        </authorList>
    </citation>
    <scope>IDENTIFICATION</scope>
    <source>
        <tissue evidence="10">Gonads</tissue>
    </source>
</reference>
<feature type="transmembrane region" description="Helical" evidence="8">
    <location>
        <begin position="347"/>
        <end position="373"/>
    </location>
</feature>
<feature type="transmembrane region" description="Helical" evidence="8">
    <location>
        <begin position="281"/>
        <end position="303"/>
    </location>
</feature>
<organism evidence="9 10">
    <name type="scientific">Lingula anatina</name>
    <name type="common">Brachiopod</name>
    <name type="synonym">Lingula unguis</name>
    <dbReference type="NCBI Taxonomy" id="7574"/>
    <lineage>
        <taxon>Eukaryota</taxon>
        <taxon>Metazoa</taxon>
        <taxon>Spiralia</taxon>
        <taxon>Lophotrochozoa</taxon>
        <taxon>Brachiopoda</taxon>
        <taxon>Linguliformea</taxon>
        <taxon>Lingulata</taxon>
        <taxon>Lingulida</taxon>
        <taxon>Linguloidea</taxon>
        <taxon>Lingulidae</taxon>
        <taxon>Lingula</taxon>
    </lineage>
</organism>
<dbReference type="PANTHER" id="PTHR10361:SF28">
    <property type="entry name" value="P3 PROTEIN-RELATED"/>
    <property type="match status" value="1"/>
</dbReference>
<dbReference type="Gene3D" id="1.20.1530.20">
    <property type="match status" value="1"/>
</dbReference>
<gene>
    <name evidence="10" type="primary">LOC106166935</name>
</gene>
<dbReference type="Pfam" id="PF01758">
    <property type="entry name" value="SBF"/>
    <property type="match status" value="1"/>
</dbReference>
<feature type="region of interest" description="Disordered" evidence="7">
    <location>
        <begin position="479"/>
        <end position="504"/>
    </location>
</feature>
<dbReference type="PANTHER" id="PTHR10361">
    <property type="entry name" value="SODIUM-BILE ACID COTRANSPORTER"/>
    <property type="match status" value="1"/>
</dbReference>
<keyword evidence="4" id="KW-0769">Symport</keyword>
<dbReference type="GO" id="GO:0015293">
    <property type="term" value="F:symporter activity"/>
    <property type="evidence" value="ECO:0007669"/>
    <property type="project" value="UniProtKB-KW"/>
</dbReference>
<dbReference type="AlphaFoldDB" id="A0A1S3ISY8"/>
<keyword evidence="9" id="KW-1185">Reference proteome</keyword>
<comment type="similarity">
    <text evidence="2">Belongs to the bile acid:sodium symporter (BASS) (TC 2.A.28) family.</text>
</comment>
<comment type="subcellular location">
    <subcellularLocation>
        <location evidence="1">Membrane</location>
        <topology evidence="1">Multi-pass membrane protein</topology>
    </subcellularLocation>
</comment>
<feature type="transmembrane region" description="Helical" evidence="8">
    <location>
        <begin position="215"/>
        <end position="239"/>
    </location>
</feature>
<evidence type="ECO:0000313" key="9">
    <source>
        <dbReference type="Proteomes" id="UP000085678"/>
    </source>
</evidence>
<feature type="transmembrane region" description="Helical" evidence="8">
    <location>
        <begin position="183"/>
        <end position="203"/>
    </location>
</feature>
<keyword evidence="5 8" id="KW-1133">Transmembrane helix</keyword>
<feature type="compositionally biased region" description="Basic and acidic residues" evidence="7">
    <location>
        <begin position="479"/>
        <end position="499"/>
    </location>
</feature>
<accession>A0A1S3ISY8</accession>
<keyword evidence="4" id="KW-0813">Transport</keyword>
<evidence type="ECO:0000256" key="1">
    <source>
        <dbReference type="ARBA" id="ARBA00004141"/>
    </source>
</evidence>
<evidence type="ECO:0000313" key="10">
    <source>
        <dbReference type="RefSeq" id="XP_013401051.1"/>
    </source>
</evidence>
<dbReference type="GeneID" id="106166935"/>
<proteinExistence type="inferred from homology"/>
<protein>
    <submittedName>
        <fullName evidence="10">Sodium/bile acid cotransporter</fullName>
    </submittedName>
</protein>
<dbReference type="InterPro" id="IPR038770">
    <property type="entry name" value="Na+/solute_symporter_sf"/>
</dbReference>
<feature type="transmembrane region" description="Helical" evidence="8">
    <location>
        <begin position="379"/>
        <end position="401"/>
    </location>
</feature>
<dbReference type="GO" id="GO:0016020">
    <property type="term" value="C:membrane"/>
    <property type="evidence" value="ECO:0007669"/>
    <property type="project" value="UniProtKB-SubCell"/>
</dbReference>
<feature type="transmembrane region" description="Helical" evidence="8">
    <location>
        <begin position="245"/>
        <end position="269"/>
    </location>
</feature>
<dbReference type="Proteomes" id="UP000085678">
    <property type="component" value="Unplaced"/>
</dbReference>
<evidence type="ECO:0000256" key="5">
    <source>
        <dbReference type="ARBA" id="ARBA00022989"/>
    </source>
</evidence>
<feature type="transmembrane region" description="Helical" evidence="8">
    <location>
        <begin position="315"/>
        <end position="335"/>
    </location>
</feature>
<dbReference type="OrthoDB" id="203097at2759"/>
<dbReference type="InterPro" id="IPR002657">
    <property type="entry name" value="BilAc:Na_symport/Acr3"/>
</dbReference>
<keyword evidence="3 8" id="KW-0812">Transmembrane</keyword>
<evidence type="ECO:0000256" key="4">
    <source>
        <dbReference type="ARBA" id="ARBA00022847"/>
    </source>
</evidence>
<dbReference type="KEGG" id="lak:106166935"/>
<sequence>MSHDFNISFDPSHILIVEGQEKLVFLNFSCPQWRNFSVHVAVTDVEVASVLYIDDRYENTVGRNATSGTGSSLENFTTSYRRAANDDSNTLIYRVLQNNNFIFSTEGFKNGSKFERSMSCSGQLLIKGLRLGRTDITLNFYKIAEKNDNVYTDGAHLDDNTTSILKVYEDVVVIRKRRPIDTAFRVVTSAFVAFLTMLMGCTLDMGIVRDILKKPLAPAIGFASQYVLMPLLAFAVGQITQIEDAFGLGLLTIGCSPGGGSSNVWTILLGGELELSITMTFLSTCVSLGVMPLWLFLLGRFYIDESKIKIPYASIAVTIASLVGPILIGILFRLWKPHMADKTKRLIRPLALIFIVYVYSFGVYVNLYMWILMGKRPRLIGVGALTPWCGFLFGFVIAKIFRQPRKRAITISLETGIQNIGIPILILQFSLAQPEGDLAAIFPIIQSICQMFPPISALIALTIKHKCFDKGKKFKDAVEKKDGNEKGVRRSKDKEKLPADEEEMVNLKMDMKKAEAVESISDEDDDAL</sequence>
<dbReference type="InParanoid" id="A0A1S3ISY8"/>
<name>A0A1S3ISY8_LINAN</name>
<dbReference type="RefSeq" id="XP_013401051.1">
    <property type="nucleotide sequence ID" value="XM_013545597.1"/>
</dbReference>
<dbReference type="InterPro" id="IPR004710">
    <property type="entry name" value="Bilac:Na_transpt"/>
</dbReference>
<evidence type="ECO:0000256" key="6">
    <source>
        <dbReference type="ARBA" id="ARBA00023136"/>
    </source>
</evidence>
<evidence type="ECO:0000256" key="8">
    <source>
        <dbReference type="SAM" id="Phobius"/>
    </source>
</evidence>
<keyword evidence="6 8" id="KW-0472">Membrane</keyword>
<evidence type="ECO:0000256" key="7">
    <source>
        <dbReference type="SAM" id="MobiDB-lite"/>
    </source>
</evidence>